<dbReference type="Proteomes" id="UP001371305">
    <property type="component" value="Unassembled WGS sequence"/>
</dbReference>
<feature type="transmembrane region" description="Helical" evidence="1">
    <location>
        <begin position="76"/>
        <end position="97"/>
    </location>
</feature>
<reference evidence="2 3" key="1">
    <citation type="submission" date="2024-04" db="EMBL/GenBank/DDBJ databases">
        <title>Luteolibacter sp. isolated from soil.</title>
        <authorList>
            <person name="An J."/>
        </authorList>
    </citation>
    <scope>NUCLEOTIDE SEQUENCE [LARGE SCALE GENOMIC DNA]</scope>
    <source>
        <strain evidence="2 3">Y139</strain>
    </source>
</reference>
<keyword evidence="1" id="KW-0472">Membrane</keyword>
<keyword evidence="1" id="KW-0812">Transmembrane</keyword>
<feature type="transmembrane region" description="Helical" evidence="1">
    <location>
        <begin position="234"/>
        <end position="252"/>
    </location>
</feature>
<feature type="transmembrane region" description="Helical" evidence="1">
    <location>
        <begin position="264"/>
        <end position="282"/>
    </location>
</feature>
<evidence type="ECO:0000313" key="3">
    <source>
        <dbReference type="Proteomes" id="UP001371305"/>
    </source>
</evidence>
<feature type="transmembrane region" description="Helical" evidence="1">
    <location>
        <begin position="104"/>
        <end position="125"/>
    </location>
</feature>
<name>A0ABU9B121_9BACT</name>
<feature type="transmembrane region" description="Helical" evidence="1">
    <location>
        <begin position="20"/>
        <end position="45"/>
    </location>
</feature>
<keyword evidence="1" id="KW-1133">Transmembrane helix</keyword>
<organism evidence="2 3">
    <name type="scientific">Luteolibacter soli</name>
    <dbReference type="NCBI Taxonomy" id="3135280"/>
    <lineage>
        <taxon>Bacteria</taxon>
        <taxon>Pseudomonadati</taxon>
        <taxon>Verrucomicrobiota</taxon>
        <taxon>Verrucomicrobiia</taxon>
        <taxon>Verrucomicrobiales</taxon>
        <taxon>Verrucomicrobiaceae</taxon>
        <taxon>Luteolibacter</taxon>
    </lineage>
</organism>
<accession>A0ABU9B121</accession>
<comment type="caution">
    <text evidence="2">The sequence shown here is derived from an EMBL/GenBank/DDBJ whole genome shotgun (WGS) entry which is preliminary data.</text>
</comment>
<evidence type="ECO:0000313" key="2">
    <source>
        <dbReference type="EMBL" id="MEK7953601.1"/>
    </source>
</evidence>
<keyword evidence="3" id="KW-1185">Reference proteome</keyword>
<evidence type="ECO:0000256" key="1">
    <source>
        <dbReference type="SAM" id="Phobius"/>
    </source>
</evidence>
<dbReference type="EMBL" id="JBBUKT010000012">
    <property type="protein sequence ID" value="MEK7953601.1"/>
    <property type="molecule type" value="Genomic_DNA"/>
</dbReference>
<evidence type="ECO:0008006" key="4">
    <source>
        <dbReference type="Google" id="ProtNLM"/>
    </source>
</evidence>
<dbReference type="RefSeq" id="WP_341407367.1">
    <property type="nucleotide sequence ID" value="NZ_JBBUKT010000012.1"/>
</dbReference>
<sequence>MNSDDSRSFLSALIGDGRSLILFTAIALLFSGGGAIFLSVTGHFLPHDVEFLGMQPVALCELNQCRIVHFMIHDRLSFGGVLVAIAVLYAWLALFPLREGESWAWWTLALTNATGFGSFLAYLGYGYLDGWHAWATLLLLPVTLTGLWKTRRLCSKPLDFRAAAWPVSWRSRQAWGWLLWMMWGSGLVAAGATILTVGMTLVFVPSDLDFIGYTREQLNAINPRLIPLIAHDRAGFGGGLFTTGLTVLCILWKAAPSRHVWQALTAAGIVGFGCAIGVHYPIGYLDFWHLAPAWAGAAVFVTGAWLLKR</sequence>
<proteinExistence type="predicted"/>
<feature type="transmembrane region" description="Helical" evidence="1">
    <location>
        <begin position="131"/>
        <end position="148"/>
    </location>
</feature>
<protein>
    <recommendedName>
        <fullName evidence="4">DUF998 domain-containing protein</fullName>
    </recommendedName>
</protein>
<feature type="transmembrane region" description="Helical" evidence="1">
    <location>
        <begin position="177"/>
        <end position="204"/>
    </location>
</feature>
<gene>
    <name evidence="2" type="ORF">WKV53_24005</name>
</gene>
<feature type="transmembrane region" description="Helical" evidence="1">
    <location>
        <begin position="288"/>
        <end position="307"/>
    </location>
</feature>